<keyword evidence="2" id="KW-1185">Reference proteome</keyword>
<protein>
    <submittedName>
        <fullName evidence="1">Uncharacterized protein</fullName>
    </submittedName>
</protein>
<evidence type="ECO:0000313" key="2">
    <source>
        <dbReference type="Proteomes" id="UP000029362"/>
    </source>
</evidence>
<dbReference type="KEGG" id="vg:22112947"/>
<sequence length="74" mass="8052">MNPVDFIKKQVMAELVKQGASPGTAQHAADYAAQQYRTTSAIGKDPFAELIRLAGAMAMKHQAGFRFVMPRASK</sequence>
<dbReference type="EMBL" id="KM360178">
    <property type="protein sequence ID" value="AIM50543.1"/>
    <property type="molecule type" value="Genomic_DNA"/>
</dbReference>
<gene>
    <name evidence="1" type="ORF">ep3_0013</name>
</gene>
<evidence type="ECO:0000313" key="1">
    <source>
        <dbReference type="EMBL" id="AIM50543.1"/>
    </source>
</evidence>
<name>A0A088FQU4_9CAUD</name>
<organism evidence="1 2">
    <name type="scientific">Escherichia phage vB_EcoM-ep3</name>
    <dbReference type="NCBI Taxonomy" id="1541883"/>
    <lineage>
        <taxon>Viruses</taxon>
        <taxon>Duplodnaviria</taxon>
        <taxon>Heunggongvirae</taxon>
        <taxon>Uroviricota</taxon>
        <taxon>Caudoviricetes</taxon>
        <taxon>Iiscvirinae</taxon>
        <taxon>Jilinvirus</taxon>
        <taxon>Jilinvirus ep3</taxon>
    </lineage>
</organism>
<reference evidence="2" key="1">
    <citation type="submission" date="2014-12" db="EMBL/GenBank/DDBJ databases">
        <authorList>
            <person name="Lv M."/>
            <person name="Lei L."/>
        </authorList>
    </citation>
    <scope>NUCLEOTIDE SEQUENCE [LARGE SCALE GENOMIC DNA]</scope>
</reference>
<dbReference type="Proteomes" id="UP000029362">
    <property type="component" value="Segment"/>
</dbReference>
<dbReference type="GeneID" id="22112947"/>
<reference evidence="1 2" key="2">
    <citation type="journal article" date="2015" name="Virus Genes">
        <title>Genome sequencing and analysis of an Escherichia coli phage vB_EcoM-ep3 with a novel lysin, Lysep3.</title>
        <authorList>
            <person name="Lv M."/>
            <person name="Wang S."/>
            <person name="Yan G."/>
            <person name="Sun C."/>
            <person name="Feng X."/>
            <person name="Gu J."/>
            <person name="Han W."/>
            <person name="Lei L."/>
        </authorList>
    </citation>
    <scope>NUCLEOTIDE SEQUENCE [LARGE SCALE GENOMIC DNA]</scope>
</reference>
<accession>A0A088FQU4</accession>
<proteinExistence type="predicted"/>
<dbReference type="RefSeq" id="YP_009100008.1">
    <property type="nucleotide sequence ID" value="NC_025430.1"/>
</dbReference>
<dbReference type="OrthoDB" id="24701at10239"/>